<dbReference type="InterPro" id="IPR058245">
    <property type="entry name" value="NreC/VraR/RcsB-like_REC"/>
</dbReference>
<dbReference type="CDD" id="cd17535">
    <property type="entry name" value="REC_NarL-like"/>
    <property type="match status" value="1"/>
</dbReference>
<proteinExistence type="predicted"/>
<feature type="domain" description="HTH luxR-type" evidence="4">
    <location>
        <begin position="143"/>
        <end position="208"/>
    </location>
</feature>
<dbReference type="RefSeq" id="WP_345273569.1">
    <property type="nucleotide sequence ID" value="NZ_BAABJH010000001.1"/>
</dbReference>
<dbReference type="CDD" id="cd06170">
    <property type="entry name" value="LuxR_C_like"/>
    <property type="match status" value="1"/>
</dbReference>
<feature type="domain" description="Response regulatory" evidence="5">
    <location>
        <begin position="7"/>
        <end position="123"/>
    </location>
</feature>
<dbReference type="PROSITE" id="PS50043">
    <property type="entry name" value="HTH_LUXR_2"/>
    <property type="match status" value="1"/>
</dbReference>
<evidence type="ECO:0000259" key="5">
    <source>
        <dbReference type="PROSITE" id="PS50110"/>
    </source>
</evidence>
<gene>
    <name evidence="6" type="ORF">GCM10023311_15700</name>
</gene>
<dbReference type="SMART" id="SM00448">
    <property type="entry name" value="REC"/>
    <property type="match status" value="1"/>
</dbReference>
<organism evidence="6 7">
    <name type="scientific">Flaviramulus aquimarinus</name>
    <dbReference type="NCBI Taxonomy" id="1170456"/>
    <lineage>
        <taxon>Bacteria</taxon>
        <taxon>Pseudomonadati</taxon>
        <taxon>Bacteroidota</taxon>
        <taxon>Flavobacteriia</taxon>
        <taxon>Flavobacteriales</taxon>
        <taxon>Flavobacteriaceae</taxon>
        <taxon>Flaviramulus</taxon>
    </lineage>
</organism>
<keyword evidence="2" id="KW-0238">DNA-binding</keyword>
<evidence type="ECO:0000259" key="4">
    <source>
        <dbReference type="PROSITE" id="PS50043"/>
    </source>
</evidence>
<reference evidence="7" key="1">
    <citation type="journal article" date="2019" name="Int. J. Syst. Evol. Microbiol.">
        <title>The Global Catalogue of Microorganisms (GCM) 10K type strain sequencing project: providing services to taxonomists for standard genome sequencing and annotation.</title>
        <authorList>
            <consortium name="The Broad Institute Genomics Platform"/>
            <consortium name="The Broad Institute Genome Sequencing Center for Infectious Disease"/>
            <person name="Wu L."/>
            <person name="Ma J."/>
        </authorList>
    </citation>
    <scope>NUCLEOTIDE SEQUENCE [LARGE SCALE GENOMIC DNA]</scope>
    <source>
        <strain evidence="7">JCM 18274</strain>
    </source>
</reference>
<protein>
    <submittedName>
        <fullName evidence="6">Response regulator transcription factor</fullName>
    </submittedName>
</protein>
<dbReference type="InterPro" id="IPR051015">
    <property type="entry name" value="EvgA-like"/>
</dbReference>
<accession>A0ABP9F3S8</accession>
<keyword evidence="7" id="KW-1185">Reference proteome</keyword>
<evidence type="ECO:0000256" key="1">
    <source>
        <dbReference type="ARBA" id="ARBA00022553"/>
    </source>
</evidence>
<dbReference type="Gene3D" id="3.40.50.2300">
    <property type="match status" value="1"/>
</dbReference>
<dbReference type="EMBL" id="BAABJH010000001">
    <property type="protein sequence ID" value="GAA4892118.1"/>
    <property type="molecule type" value="Genomic_DNA"/>
</dbReference>
<dbReference type="InterPro" id="IPR016032">
    <property type="entry name" value="Sig_transdc_resp-reg_C-effctor"/>
</dbReference>
<sequence>MEIQPKKILICEDHQIVIDGLLSIFKNQPDYKIIGYVVNGDNVLPTVKLNRPDVLLLDLNLPNKNGVDILKDIKLLFPEIKVIILTMYNKESIIKKIKQFHANGFLLKNCSSDDLLNALDAVFKSNTFYTGKGVKTNVTEIDGFLEKIKITRREKEIILELVQGYNVPQIAKKLFISAHTVETHKKNIFKKLDIHNSIDLVKLVNENKLLS</sequence>
<dbReference type="PROSITE" id="PS00622">
    <property type="entry name" value="HTH_LUXR_1"/>
    <property type="match status" value="1"/>
</dbReference>
<dbReference type="InterPro" id="IPR001789">
    <property type="entry name" value="Sig_transdc_resp-reg_receiver"/>
</dbReference>
<dbReference type="PRINTS" id="PR00038">
    <property type="entry name" value="HTHLUXR"/>
</dbReference>
<name>A0ABP9F3S8_9FLAO</name>
<dbReference type="InterPro" id="IPR011006">
    <property type="entry name" value="CheY-like_superfamily"/>
</dbReference>
<dbReference type="PROSITE" id="PS50110">
    <property type="entry name" value="RESPONSE_REGULATORY"/>
    <property type="match status" value="1"/>
</dbReference>
<dbReference type="SMART" id="SM00421">
    <property type="entry name" value="HTH_LUXR"/>
    <property type="match status" value="1"/>
</dbReference>
<comment type="caution">
    <text evidence="6">The sequence shown here is derived from an EMBL/GenBank/DDBJ whole genome shotgun (WGS) entry which is preliminary data.</text>
</comment>
<dbReference type="Pfam" id="PF00072">
    <property type="entry name" value="Response_reg"/>
    <property type="match status" value="1"/>
</dbReference>
<evidence type="ECO:0000256" key="2">
    <source>
        <dbReference type="ARBA" id="ARBA00023125"/>
    </source>
</evidence>
<dbReference type="SUPFAM" id="SSF52172">
    <property type="entry name" value="CheY-like"/>
    <property type="match status" value="1"/>
</dbReference>
<keyword evidence="1 3" id="KW-0597">Phosphoprotein</keyword>
<dbReference type="Proteomes" id="UP001500433">
    <property type="component" value="Unassembled WGS sequence"/>
</dbReference>
<evidence type="ECO:0000313" key="6">
    <source>
        <dbReference type="EMBL" id="GAA4892118.1"/>
    </source>
</evidence>
<dbReference type="Pfam" id="PF00196">
    <property type="entry name" value="GerE"/>
    <property type="match status" value="1"/>
</dbReference>
<dbReference type="PANTHER" id="PTHR45566">
    <property type="entry name" value="HTH-TYPE TRANSCRIPTIONAL REGULATOR YHJB-RELATED"/>
    <property type="match status" value="1"/>
</dbReference>
<evidence type="ECO:0000313" key="7">
    <source>
        <dbReference type="Proteomes" id="UP001500433"/>
    </source>
</evidence>
<dbReference type="SUPFAM" id="SSF46894">
    <property type="entry name" value="C-terminal effector domain of the bipartite response regulators"/>
    <property type="match status" value="1"/>
</dbReference>
<dbReference type="PANTHER" id="PTHR45566:SF2">
    <property type="entry name" value="NARL SUBFAMILY"/>
    <property type="match status" value="1"/>
</dbReference>
<dbReference type="InterPro" id="IPR000792">
    <property type="entry name" value="Tscrpt_reg_LuxR_C"/>
</dbReference>
<evidence type="ECO:0000256" key="3">
    <source>
        <dbReference type="PROSITE-ProRule" id="PRU00169"/>
    </source>
</evidence>
<feature type="modified residue" description="4-aspartylphosphate" evidence="3">
    <location>
        <position position="58"/>
    </location>
</feature>